<name>A0AAW4W094_9FIRM</name>
<gene>
    <name evidence="2" type="ORF">LKD22_06050</name>
</gene>
<evidence type="ECO:0000313" key="3">
    <source>
        <dbReference type="Proteomes" id="UP001298753"/>
    </source>
</evidence>
<reference evidence="2 3" key="1">
    <citation type="submission" date="2021-10" db="EMBL/GenBank/DDBJ databases">
        <title>Anaerobic single-cell dispensing facilitates the cultivation of human gut bacteria.</title>
        <authorList>
            <person name="Afrizal A."/>
        </authorList>
    </citation>
    <scope>NUCLEOTIDE SEQUENCE [LARGE SCALE GENOMIC DNA]</scope>
    <source>
        <strain evidence="2 3">CLA-AA-H270</strain>
    </source>
</reference>
<accession>A0AAW4W094</accession>
<dbReference type="Proteomes" id="UP001298753">
    <property type="component" value="Unassembled WGS sequence"/>
</dbReference>
<dbReference type="GeneID" id="98659920"/>
<protein>
    <submittedName>
        <fullName evidence="2">Uncharacterized protein</fullName>
    </submittedName>
</protein>
<organism evidence="2 3">
    <name type="scientific">Agathobaculum butyriciproducens</name>
    <dbReference type="NCBI Taxonomy" id="1628085"/>
    <lineage>
        <taxon>Bacteria</taxon>
        <taxon>Bacillati</taxon>
        <taxon>Bacillota</taxon>
        <taxon>Clostridia</taxon>
        <taxon>Eubacteriales</taxon>
        <taxon>Butyricicoccaceae</taxon>
        <taxon>Agathobaculum</taxon>
    </lineage>
</organism>
<keyword evidence="1" id="KW-0472">Membrane</keyword>
<dbReference type="EMBL" id="JAJEPX010000013">
    <property type="protein sequence ID" value="MCC2176686.1"/>
    <property type="molecule type" value="Genomic_DNA"/>
</dbReference>
<sequence>MNRINGVIAGLSFLGLLSASGYAEMDKLPMGGYTVLAALLLGVMLISVRSAVKHYYEGD</sequence>
<keyword evidence="1" id="KW-0812">Transmembrane</keyword>
<evidence type="ECO:0000256" key="1">
    <source>
        <dbReference type="SAM" id="Phobius"/>
    </source>
</evidence>
<proteinExistence type="predicted"/>
<dbReference type="AlphaFoldDB" id="A0AAW4W094"/>
<dbReference type="RefSeq" id="WP_227600548.1">
    <property type="nucleotide sequence ID" value="NZ_JAJEPX010000013.1"/>
</dbReference>
<evidence type="ECO:0000313" key="2">
    <source>
        <dbReference type="EMBL" id="MCC2176686.1"/>
    </source>
</evidence>
<comment type="caution">
    <text evidence="2">The sequence shown here is derived from an EMBL/GenBank/DDBJ whole genome shotgun (WGS) entry which is preliminary data.</text>
</comment>
<keyword evidence="1" id="KW-1133">Transmembrane helix</keyword>
<feature type="transmembrane region" description="Helical" evidence="1">
    <location>
        <begin position="33"/>
        <end position="52"/>
    </location>
</feature>
<keyword evidence="3" id="KW-1185">Reference proteome</keyword>